<evidence type="ECO:0000313" key="2">
    <source>
        <dbReference type="Proteomes" id="UP001314681"/>
    </source>
</evidence>
<dbReference type="PANTHER" id="PTHR34389">
    <property type="entry name" value="L-RHAMNOSE MUTAROTASE"/>
    <property type="match status" value="1"/>
</dbReference>
<dbReference type="Pfam" id="PF05336">
    <property type="entry name" value="rhaM"/>
    <property type="match status" value="1"/>
</dbReference>
<comment type="caution">
    <text evidence="1">The sequence shown here is derived from an EMBL/GenBank/DDBJ whole genome shotgun (WGS) entry which is preliminary data.</text>
</comment>
<dbReference type="EMBL" id="JAHQCX010000022">
    <property type="protein sequence ID" value="MBU9728643.1"/>
    <property type="molecule type" value="Genomic_DNA"/>
</dbReference>
<name>A0ABS6KDQ3_9FIRM</name>
<sequence length="104" mass="12300">MEKRVWTGKILPGKLEEYIRTHQQIWPEMTEALNTQGIHNYTIWNNNDTVIGYYECESLQYADKVKQESEICKRWAEMMGGIMVLDAEPETNEIKSYQQIFGHK</sequence>
<dbReference type="Gene3D" id="3.30.70.100">
    <property type="match status" value="1"/>
</dbReference>
<accession>A0ABS6KDQ3</accession>
<keyword evidence="2" id="KW-1185">Reference proteome</keyword>
<dbReference type="InterPro" id="IPR008000">
    <property type="entry name" value="Rham/fucose_mutarotase"/>
</dbReference>
<dbReference type="InterPro" id="IPR011008">
    <property type="entry name" value="Dimeric_a/b-barrel"/>
</dbReference>
<organism evidence="1 2">
    <name type="scientific">Diplocloster modestus</name>
    <dbReference type="NCBI Taxonomy" id="2850322"/>
    <lineage>
        <taxon>Bacteria</taxon>
        <taxon>Bacillati</taxon>
        <taxon>Bacillota</taxon>
        <taxon>Clostridia</taxon>
        <taxon>Lachnospirales</taxon>
        <taxon>Lachnospiraceae</taxon>
        <taxon>Diplocloster</taxon>
    </lineage>
</organism>
<dbReference type="SUPFAM" id="SSF54909">
    <property type="entry name" value="Dimeric alpha+beta barrel"/>
    <property type="match status" value="1"/>
</dbReference>
<evidence type="ECO:0000313" key="1">
    <source>
        <dbReference type="EMBL" id="MBU9728643.1"/>
    </source>
</evidence>
<proteinExistence type="predicted"/>
<dbReference type="Proteomes" id="UP001314681">
    <property type="component" value="Unassembled WGS sequence"/>
</dbReference>
<protein>
    <submittedName>
        <fullName evidence="1">L-rhamnose mutarotase</fullName>
    </submittedName>
</protein>
<reference evidence="1 2" key="1">
    <citation type="submission" date="2021-06" db="EMBL/GenBank/DDBJ databases">
        <title>Description of novel taxa of the family Lachnospiraceae.</title>
        <authorList>
            <person name="Chaplin A.V."/>
            <person name="Sokolova S.R."/>
            <person name="Pikina A.P."/>
            <person name="Korzhanova M."/>
            <person name="Belova V."/>
            <person name="Korostin D."/>
            <person name="Efimov B.A."/>
        </authorList>
    </citation>
    <scope>NUCLEOTIDE SEQUENCE [LARGE SCALE GENOMIC DNA]</scope>
    <source>
        <strain evidence="1 2">ASD4241</strain>
    </source>
</reference>
<dbReference type="PANTHER" id="PTHR34389:SF2">
    <property type="entry name" value="L-RHAMNOSE MUTAROTASE"/>
    <property type="match status" value="1"/>
</dbReference>
<dbReference type="RefSeq" id="WP_158352026.1">
    <property type="nucleotide sequence ID" value="NZ_JAHQCX010000022.1"/>
</dbReference>
<gene>
    <name evidence="1" type="ORF">KTH90_21875</name>
</gene>